<keyword evidence="3" id="KW-1185">Reference proteome</keyword>
<dbReference type="PROSITE" id="PS50112">
    <property type="entry name" value="PAS"/>
    <property type="match status" value="1"/>
</dbReference>
<dbReference type="CDD" id="cd00130">
    <property type="entry name" value="PAS"/>
    <property type="match status" value="1"/>
</dbReference>
<dbReference type="InterPro" id="IPR035965">
    <property type="entry name" value="PAS-like_dom_sf"/>
</dbReference>
<evidence type="ECO:0000313" key="2">
    <source>
        <dbReference type="EMBL" id="SDC86419.1"/>
    </source>
</evidence>
<reference evidence="3" key="1">
    <citation type="submission" date="2016-10" db="EMBL/GenBank/DDBJ databases">
        <authorList>
            <person name="Varghese N."/>
            <person name="Submissions S."/>
        </authorList>
    </citation>
    <scope>NUCLEOTIDE SEQUENCE [LARGE SCALE GENOMIC DNA]</scope>
    <source>
        <strain evidence="3">DSM 8415</strain>
    </source>
</reference>
<dbReference type="OrthoDB" id="9806821at2"/>
<gene>
    <name evidence="2" type="ORF">SAMN05660835_01504</name>
</gene>
<dbReference type="Gene3D" id="3.30.450.20">
    <property type="entry name" value="PAS domain"/>
    <property type="match status" value="1"/>
</dbReference>
<protein>
    <submittedName>
        <fullName evidence="2">PAS domain S-box-containing protein</fullName>
    </submittedName>
</protein>
<dbReference type="SUPFAM" id="SSF55785">
    <property type="entry name" value="PYP-like sensor domain (PAS domain)"/>
    <property type="match status" value="1"/>
</dbReference>
<evidence type="ECO:0000259" key="1">
    <source>
        <dbReference type="PROSITE" id="PS50112"/>
    </source>
</evidence>
<dbReference type="Gene3D" id="3.20.20.450">
    <property type="entry name" value="EAL domain"/>
    <property type="match status" value="1"/>
</dbReference>
<dbReference type="InterPro" id="IPR035919">
    <property type="entry name" value="EAL_sf"/>
</dbReference>
<dbReference type="EMBL" id="FMYU01000010">
    <property type="protein sequence ID" value="SDC86419.1"/>
    <property type="molecule type" value="Genomic_DNA"/>
</dbReference>
<feature type="domain" description="PAS" evidence="1">
    <location>
        <begin position="1"/>
        <end position="33"/>
    </location>
</feature>
<sequence>MYTNKTFNEFLGYDHNELLGKSFYDLIDVPDKELEMIKNIAKRRMQGEVFSIELKEYVLIGKNKIKVPVSIFAYTIEYEGKPSGLVVVFNKTKEKAYEKLFFALSQINQLIIRQNDCSRCRNRWQFDTLKSMGCDYFQGYLFYKPMPKDKFFELLKNGG</sequence>
<dbReference type="InterPro" id="IPR000014">
    <property type="entry name" value="PAS"/>
</dbReference>
<dbReference type="AlphaFoldDB" id="A0A1G6Q247"/>
<accession>A0A1G6Q247</accession>
<proteinExistence type="predicted"/>
<dbReference type="Pfam" id="PF13426">
    <property type="entry name" value="PAS_9"/>
    <property type="match status" value="1"/>
</dbReference>
<dbReference type="SUPFAM" id="SSF141868">
    <property type="entry name" value="EAL domain-like"/>
    <property type="match status" value="1"/>
</dbReference>
<evidence type="ECO:0000313" key="3">
    <source>
        <dbReference type="Proteomes" id="UP000199411"/>
    </source>
</evidence>
<dbReference type="Proteomes" id="UP000199411">
    <property type="component" value="Unassembled WGS sequence"/>
</dbReference>
<name>A0A1G6Q247_9BACT</name>
<dbReference type="NCBIfam" id="TIGR00229">
    <property type="entry name" value="sensory_box"/>
    <property type="match status" value="1"/>
</dbReference>
<organism evidence="2 3">
    <name type="scientific">Desulfurella multipotens</name>
    <dbReference type="NCBI Taxonomy" id="79269"/>
    <lineage>
        <taxon>Bacteria</taxon>
        <taxon>Pseudomonadati</taxon>
        <taxon>Campylobacterota</taxon>
        <taxon>Desulfurellia</taxon>
        <taxon>Desulfurellales</taxon>
        <taxon>Desulfurellaceae</taxon>
        <taxon>Desulfurella</taxon>
    </lineage>
</organism>